<dbReference type="InterPro" id="IPR013249">
    <property type="entry name" value="RNA_pol_sigma70_r4_t2"/>
</dbReference>
<gene>
    <name evidence="9" type="ORF">TsocGM_09955</name>
</gene>
<keyword evidence="5" id="KW-0804">Transcription</keyword>
<dbReference type="InterPro" id="IPR007627">
    <property type="entry name" value="RNA_pol_sigma70_r2"/>
</dbReference>
<evidence type="ECO:0000256" key="3">
    <source>
        <dbReference type="ARBA" id="ARBA00023082"/>
    </source>
</evidence>
<dbReference type="Gene3D" id="1.10.10.10">
    <property type="entry name" value="Winged helix-like DNA-binding domain superfamily/Winged helix DNA-binding domain"/>
    <property type="match status" value="1"/>
</dbReference>
<dbReference type="GO" id="GO:0016987">
    <property type="term" value="F:sigma factor activity"/>
    <property type="evidence" value="ECO:0007669"/>
    <property type="project" value="UniProtKB-KW"/>
</dbReference>
<dbReference type="InterPro" id="IPR013325">
    <property type="entry name" value="RNA_pol_sigma_r2"/>
</dbReference>
<dbReference type="InterPro" id="IPR039425">
    <property type="entry name" value="RNA_pol_sigma-70-like"/>
</dbReference>
<evidence type="ECO:0000259" key="8">
    <source>
        <dbReference type="Pfam" id="PF08281"/>
    </source>
</evidence>
<sequence>MAGRLDASILFWSAVNLNTSSRTCGTPRPPEGGPEGWLLQGGASPVRPPSSRGSESPMPRTSKPPTVGALKSLLGEARSGCPRSRAELFELCRAYLLLIANHEMERKLRSKAGASDIVQETILDAYHGFERFRGKSEAEFYAWMRRILKNNLANFSRSYRETRKRHANLEISIEDAFDNGCDPADDSESPSGVAIRHELERDIGRYLGQLPSHYREVLLLRHWEEFTFEEIAAVTGRSVDASRQLWWRAVDRLSKLLDAERVGSSRADA</sequence>
<organism evidence="9 10">
    <name type="scientific">Tautonia sociabilis</name>
    <dbReference type="NCBI Taxonomy" id="2080755"/>
    <lineage>
        <taxon>Bacteria</taxon>
        <taxon>Pseudomonadati</taxon>
        <taxon>Planctomycetota</taxon>
        <taxon>Planctomycetia</taxon>
        <taxon>Isosphaerales</taxon>
        <taxon>Isosphaeraceae</taxon>
        <taxon>Tautonia</taxon>
    </lineage>
</organism>
<dbReference type="Pfam" id="PF04542">
    <property type="entry name" value="Sigma70_r2"/>
    <property type="match status" value="1"/>
</dbReference>
<dbReference type="PANTHER" id="PTHR43133:SF8">
    <property type="entry name" value="RNA POLYMERASE SIGMA FACTOR HI_1459-RELATED"/>
    <property type="match status" value="1"/>
</dbReference>
<dbReference type="GO" id="GO:0006352">
    <property type="term" value="P:DNA-templated transcription initiation"/>
    <property type="evidence" value="ECO:0007669"/>
    <property type="project" value="InterPro"/>
</dbReference>
<dbReference type="InterPro" id="IPR014284">
    <property type="entry name" value="RNA_pol_sigma-70_dom"/>
</dbReference>
<dbReference type="Proteomes" id="UP000280296">
    <property type="component" value="Unassembled WGS sequence"/>
</dbReference>
<accession>A0A432MKQ0</accession>
<protein>
    <submittedName>
        <fullName evidence="9">Sigma-70 family RNA polymerase sigma factor</fullName>
    </submittedName>
</protein>
<keyword evidence="3" id="KW-0731">Sigma factor</keyword>
<feature type="region of interest" description="Disordered" evidence="6">
    <location>
        <begin position="21"/>
        <end position="66"/>
    </location>
</feature>
<dbReference type="EMBL" id="RYZH01000016">
    <property type="protein sequence ID" value="RUL87850.1"/>
    <property type="molecule type" value="Genomic_DNA"/>
</dbReference>
<comment type="caution">
    <text evidence="9">The sequence shown here is derived from an EMBL/GenBank/DDBJ whole genome shotgun (WGS) entry which is preliminary data.</text>
</comment>
<keyword evidence="4" id="KW-0238">DNA-binding</keyword>
<evidence type="ECO:0000259" key="7">
    <source>
        <dbReference type="Pfam" id="PF04542"/>
    </source>
</evidence>
<evidence type="ECO:0000313" key="9">
    <source>
        <dbReference type="EMBL" id="RUL87850.1"/>
    </source>
</evidence>
<dbReference type="Pfam" id="PF08281">
    <property type="entry name" value="Sigma70_r4_2"/>
    <property type="match status" value="1"/>
</dbReference>
<dbReference type="SUPFAM" id="SSF88946">
    <property type="entry name" value="Sigma2 domain of RNA polymerase sigma factors"/>
    <property type="match status" value="1"/>
</dbReference>
<evidence type="ECO:0000256" key="2">
    <source>
        <dbReference type="ARBA" id="ARBA00023015"/>
    </source>
</evidence>
<feature type="domain" description="RNA polymerase sigma factor 70 region 4 type 2" evidence="8">
    <location>
        <begin position="202"/>
        <end position="245"/>
    </location>
</feature>
<evidence type="ECO:0000256" key="4">
    <source>
        <dbReference type="ARBA" id="ARBA00023125"/>
    </source>
</evidence>
<evidence type="ECO:0000256" key="6">
    <source>
        <dbReference type="SAM" id="MobiDB-lite"/>
    </source>
</evidence>
<dbReference type="SUPFAM" id="SSF88659">
    <property type="entry name" value="Sigma3 and sigma4 domains of RNA polymerase sigma factors"/>
    <property type="match status" value="1"/>
</dbReference>
<evidence type="ECO:0000313" key="10">
    <source>
        <dbReference type="Proteomes" id="UP000280296"/>
    </source>
</evidence>
<dbReference type="GO" id="GO:0003677">
    <property type="term" value="F:DNA binding"/>
    <property type="evidence" value="ECO:0007669"/>
    <property type="project" value="UniProtKB-KW"/>
</dbReference>
<keyword evidence="2" id="KW-0805">Transcription regulation</keyword>
<dbReference type="InterPro" id="IPR013324">
    <property type="entry name" value="RNA_pol_sigma_r3/r4-like"/>
</dbReference>
<evidence type="ECO:0000256" key="1">
    <source>
        <dbReference type="ARBA" id="ARBA00010641"/>
    </source>
</evidence>
<keyword evidence="10" id="KW-1185">Reference proteome</keyword>
<comment type="similarity">
    <text evidence="1">Belongs to the sigma-70 factor family. ECF subfamily.</text>
</comment>
<dbReference type="AlphaFoldDB" id="A0A432MKQ0"/>
<feature type="domain" description="RNA polymerase sigma-70 region 2" evidence="7">
    <location>
        <begin position="106"/>
        <end position="160"/>
    </location>
</feature>
<dbReference type="InterPro" id="IPR036388">
    <property type="entry name" value="WH-like_DNA-bd_sf"/>
</dbReference>
<proteinExistence type="inferred from homology"/>
<dbReference type="NCBIfam" id="TIGR02937">
    <property type="entry name" value="sigma70-ECF"/>
    <property type="match status" value="1"/>
</dbReference>
<evidence type="ECO:0000256" key="5">
    <source>
        <dbReference type="ARBA" id="ARBA00023163"/>
    </source>
</evidence>
<dbReference type="CDD" id="cd06171">
    <property type="entry name" value="Sigma70_r4"/>
    <property type="match status" value="1"/>
</dbReference>
<reference evidence="9 10" key="1">
    <citation type="submission" date="2018-12" db="EMBL/GenBank/DDBJ databases">
        <authorList>
            <person name="Toschakov S.V."/>
        </authorList>
    </citation>
    <scope>NUCLEOTIDE SEQUENCE [LARGE SCALE GENOMIC DNA]</scope>
    <source>
        <strain evidence="9 10">GM2012</strain>
    </source>
</reference>
<name>A0A432MKQ0_9BACT</name>
<reference evidence="9 10" key="2">
    <citation type="submission" date="2019-01" db="EMBL/GenBank/DDBJ databases">
        <title>Tautonia sociabilis, a novel thermotolerant planctomycete of Isosphaeraceae family, isolated from a 4000 m deep subterranean habitat.</title>
        <authorList>
            <person name="Kovaleva O.L."/>
            <person name="Elcheninov A.G."/>
            <person name="Van Heerden E."/>
            <person name="Toshchakov S.V."/>
            <person name="Novikov A."/>
            <person name="Bonch-Osmolovskaya E.A."/>
            <person name="Kublanov I.V."/>
        </authorList>
    </citation>
    <scope>NUCLEOTIDE SEQUENCE [LARGE SCALE GENOMIC DNA]</scope>
    <source>
        <strain evidence="9 10">GM2012</strain>
    </source>
</reference>
<dbReference type="Gene3D" id="1.10.1740.10">
    <property type="match status" value="1"/>
</dbReference>
<dbReference type="PANTHER" id="PTHR43133">
    <property type="entry name" value="RNA POLYMERASE ECF-TYPE SIGMA FACTO"/>
    <property type="match status" value="1"/>
</dbReference>